<dbReference type="Proteomes" id="UP001291309">
    <property type="component" value="Unassembled WGS sequence"/>
</dbReference>
<gene>
    <name evidence="1" type="ORF">SYV04_03025</name>
</gene>
<sequence>MKLSDIHFHDCRLLRVIELADTHELHFEVMYPVDWENNVFEPRTIAFLNVLNYRVDEGPFADAPTLLDAHDNGLDGEYRSVTLQTNAGTRSLLFRDVELRRS</sequence>
<protein>
    <submittedName>
        <fullName evidence="1">Uncharacterized protein</fullName>
    </submittedName>
</protein>
<proteinExistence type="predicted"/>
<reference evidence="1 2" key="1">
    <citation type="submission" date="2023-12" db="EMBL/GenBank/DDBJ databases">
        <title>the genome sequence of Hyalangium sp. s54d21.</title>
        <authorList>
            <person name="Zhang X."/>
        </authorList>
    </citation>
    <scope>NUCLEOTIDE SEQUENCE [LARGE SCALE GENOMIC DNA]</scope>
    <source>
        <strain evidence="2">s54d21</strain>
    </source>
</reference>
<evidence type="ECO:0000313" key="1">
    <source>
        <dbReference type="EMBL" id="MDY7225333.1"/>
    </source>
</evidence>
<organism evidence="1 2">
    <name type="scientific">Hyalangium rubrum</name>
    <dbReference type="NCBI Taxonomy" id="3103134"/>
    <lineage>
        <taxon>Bacteria</taxon>
        <taxon>Pseudomonadati</taxon>
        <taxon>Myxococcota</taxon>
        <taxon>Myxococcia</taxon>
        <taxon>Myxococcales</taxon>
        <taxon>Cystobacterineae</taxon>
        <taxon>Archangiaceae</taxon>
        <taxon>Hyalangium</taxon>
    </lineage>
</organism>
<name>A0ABU5GVW5_9BACT</name>
<dbReference type="RefSeq" id="WP_321544044.1">
    <property type="nucleotide sequence ID" value="NZ_JAXIVS010000001.1"/>
</dbReference>
<dbReference type="EMBL" id="JAXIVS010000001">
    <property type="protein sequence ID" value="MDY7225333.1"/>
    <property type="molecule type" value="Genomic_DNA"/>
</dbReference>
<evidence type="ECO:0000313" key="2">
    <source>
        <dbReference type="Proteomes" id="UP001291309"/>
    </source>
</evidence>
<comment type="caution">
    <text evidence="1">The sequence shown here is derived from an EMBL/GenBank/DDBJ whole genome shotgun (WGS) entry which is preliminary data.</text>
</comment>
<accession>A0ABU5GVW5</accession>
<keyword evidence="2" id="KW-1185">Reference proteome</keyword>